<organism evidence="1 2">
    <name type="scientific">Tetrahymena thermophila (strain SB210)</name>
    <dbReference type="NCBI Taxonomy" id="312017"/>
    <lineage>
        <taxon>Eukaryota</taxon>
        <taxon>Sar</taxon>
        <taxon>Alveolata</taxon>
        <taxon>Ciliophora</taxon>
        <taxon>Intramacronucleata</taxon>
        <taxon>Oligohymenophorea</taxon>
        <taxon>Hymenostomatida</taxon>
        <taxon>Tetrahymenina</taxon>
        <taxon>Tetrahymenidae</taxon>
        <taxon>Tetrahymena</taxon>
    </lineage>
</organism>
<evidence type="ECO:0000313" key="2">
    <source>
        <dbReference type="Proteomes" id="UP000009168"/>
    </source>
</evidence>
<dbReference type="EMBL" id="GG662443">
    <property type="protein sequence ID" value="EAS04630.1"/>
    <property type="molecule type" value="Genomic_DNA"/>
</dbReference>
<keyword evidence="1" id="KW-0472">Membrane</keyword>
<proteinExistence type="predicted"/>
<dbReference type="Gene3D" id="2.120.10.30">
    <property type="entry name" value="TolB, C-terminal domain"/>
    <property type="match status" value="1"/>
</dbReference>
<dbReference type="PANTHER" id="PTHR11799">
    <property type="entry name" value="PARAOXONASE"/>
    <property type="match status" value="1"/>
</dbReference>
<dbReference type="KEGG" id="tet:TTHERM_00241490"/>
<dbReference type="GeneID" id="7828326"/>
<dbReference type="OrthoDB" id="432162at2759"/>
<name>I7M400_TETTS</name>
<dbReference type="AlphaFoldDB" id="I7M400"/>
<dbReference type="OMA" id="YAINHAY"/>
<dbReference type="PANTHER" id="PTHR11799:SF12">
    <property type="entry name" value="PARAOXONASE-RELATED"/>
    <property type="match status" value="1"/>
</dbReference>
<keyword evidence="1" id="KW-0812">Transmembrane</keyword>
<dbReference type="InParanoid" id="I7M400"/>
<dbReference type="InterPro" id="IPR011042">
    <property type="entry name" value="6-blade_b-propeller_TolB-like"/>
</dbReference>
<dbReference type="InterPro" id="IPR051288">
    <property type="entry name" value="Serum_paraoxonase/arylesterase"/>
</dbReference>
<sequence>MIKQITIAFSVLIILIAYKLYDLGLGYKKEEFTKYYGNCEYIKTDLNLIGSEDAVFYDEDTLIGCHSNLFKIYFAAVPLEQVEKGGCYSVTGIVSGNLKVERLELNSYPSGLDFFPHGQYIRDNNFYVSNHAYNKGKGERIEVFKIQKSNDGKLSLKYDHYTQLGSRFTGVANDLVVLNDNRFLVTDWVPVAFPLEGPTHASLKNKIIQNMYQMLKIKGSNLWDCQFKVNDLSTCQIVQGSEGVMVNGVAFDQKDTILISDTFGRELRSFKLQQDGSLQLSQILKTRLAADNINFDQVRNQFLVGGTLSFLDLKNLLPAYEQVQKNPGSQSLITYWGGVDAVRFDAKTNELSVSELFTAEKASAVLAGGLISASGETLFLTTFSDKSISVCKKQS</sequence>
<protein>
    <submittedName>
        <fullName evidence="1">Transmembrane protein, putative</fullName>
    </submittedName>
</protein>
<keyword evidence="2" id="KW-1185">Reference proteome</keyword>
<evidence type="ECO:0000313" key="1">
    <source>
        <dbReference type="EMBL" id="EAS04630.1"/>
    </source>
</evidence>
<reference evidence="2" key="1">
    <citation type="journal article" date="2006" name="PLoS Biol.">
        <title>Macronuclear genome sequence of the ciliate Tetrahymena thermophila, a model eukaryote.</title>
        <authorList>
            <person name="Eisen J.A."/>
            <person name="Coyne R.S."/>
            <person name="Wu M."/>
            <person name="Wu D."/>
            <person name="Thiagarajan M."/>
            <person name="Wortman J.R."/>
            <person name="Badger J.H."/>
            <person name="Ren Q."/>
            <person name="Amedeo P."/>
            <person name="Jones K.M."/>
            <person name="Tallon L.J."/>
            <person name="Delcher A.L."/>
            <person name="Salzberg S.L."/>
            <person name="Silva J.C."/>
            <person name="Haas B.J."/>
            <person name="Majoros W.H."/>
            <person name="Farzad M."/>
            <person name="Carlton J.M."/>
            <person name="Smith R.K. Jr."/>
            <person name="Garg J."/>
            <person name="Pearlman R.E."/>
            <person name="Karrer K.M."/>
            <person name="Sun L."/>
            <person name="Manning G."/>
            <person name="Elde N.C."/>
            <person name="Turkewitz A.P."/>
            <person name="Asai D.J."/>
            <person name="Wilkes D.E."/>
            <person name="Wang Y."/>
            <person name="Cai H."/>
            <person name="Collins K."/>
            <person name="Stewart B.A."/>
            <person name="Lee S.R."/>
            <person name="Wilamowska K."/>
            <person name="Weinberg Z."/>
            <person name="Ruzzo W.L."/>
            <person name="Wloga D."/>
            <person name="Gaertig J."/>
            <person name="Frankel J."/>
            <person name="Tsao C.-C."/>
            <person name="Gorovsky M.A."/>
            <person name="Keeling P.J."/>
            <person name="Waller R.F."/>
            <person name="Patron N.J."/>
            <person name="Cherry J.M."/>
            <person name="Stover N.A."/>
            <person name="Krieger C.J."/>
            <person name="del Toro C."/>
            <person name="Ryder H.F."/>
            <person name="Williamson S.C."/>
            <person name="Barbeau R.A."/>
            <person name="Hamilton E.P."/>
            <person name="Orias E."/>
        </authorList>
    </citation>
    <scope>NUCLEOTIDE SEQUENCE [LARGE SCALE GENOMIC DNA]</scope>
    <source>
        <strain evidence="2">SB210</strain>
    </source>
</reference>
<dbReference type="eggNOG" id="ENOG502SFGC">
    <property type="taxonomic scope" value="Eukaryota"/>
</dbReference>
<dbReference type="RefSeq" id="XP_001024875.1">
    <property type="nucleotide sequence ID" value="XM_001024875.1"/>
</dbReference>
<gene>
    <name evidence="1" type="ORF">TTHERM_00241490</name>
</gene>
<accession>I7M400</accession>
<dbReference type="SUPFAM" id="SSF63829">
    <property type="entry name" value="Calcium-dependent phosphotriesterase"/>
    <property type="match status" value="1"/>
</dbReference>
<dbReference type="HOGENOM" id="CLU_659710_0_0_1"/>
<dbReference type="Proteomes" id="UP000009168">
    <property type="component" value="Unassembled WGS sequence"/>
</dbReference>